<proteinExistence type="predicted"/>
<evidence type="ECO:0000256" key="1">
    <source>
        <dbReference type="SAM" id="MobiDB-lite"/>
    </source>
</evidence>
<protein>
    <submittedName>
        <fullName evidence="3">Uncharacterized protein</fullName>
    </submittedName>
</protein>
<organism evidence="2 3">
    <name type="scientific">Macrostomum lignano</name>
    <dbReference type="NCBI Taxonomy" id="282301"/>
    <lineage>
        <taxon>Eukaryota</taxon>
        <taxon>Metazoa</taxon>
        <taxon>Spiralia</taxon>
        <taxon>Lophotrochozoa</taxon>
        <taxon>Platyhelminthes</taxon>
        <taxon>Rhabditophora</taxon>
        <taxon>Macrostomorpha</taxon>
        <taxon>Macrostomida</taxon>
        <taxon>Macrostomidae</taxon>
        <taxon>Macrostomum</taxon>
    </lineage>
</organism>
<dbReference type="AlphaFoldDB" id="A0A1I8F2G4"/>
<dbReference type="Proteomes" id="UP000095280">
    <property type="component" value="Unplaced"/>
</dbReference>
<feature type="region of interest" description="Disordered" evidence="1">
    <location>
        <begin position="317"/>
        <end position="340"/>
    </location>
</feature>
<keyword evidence="2" id="KW-1185">Reference proteome</keyword>
<accession>A0A1I8F2G4</accession>
<reference evidence="3" key="1">
    <citation type="submission" date="2016-11" db="UniProtKB">
        <authorList>
            <consortium name="WormBaseParasite"/>
        </authorList>
    </citation>
    <scope>IDENTIFICATION</scope>
</reference>
<evidence type="ECO:0000313" key="3">
    <source>
        <dbReference type="WBParaSite" id="maker-unitig_15628-snap-gene-0.2-mRNA-1"/>
    </source>
</evidence>
<name>A0A1I8F2G4_9PLAT</name>
<evidence type="ECO:0000313" key="2">
    <source>
        <dbReference type="Proteomes" id="UP000095280"/>
    </source>
</evidence>
<dbReference type="WBParaSite" id="maker-unitig_15628-snap-gene-0.2-mRNA-1">
    <property type="protein sequence ID" value="maker-unitig_15628-snap-gene-0.2-mRNA-1"/>
    <property type="gene ID" value="maker-unitig_15628-snap-gene-0.2"/>
</dbReference>
<sequence length="378" mass="42398">RPCDRELRIPLFLRVLAEDQLTTQQRALQLTGHLSRDHPPFATTVNDNLRLRCEFDPPEFSTPDFVVVYELLNSSDQRYSAFTSDTGSILVSQPLHNIRQHNYLANLTHQHQLPLSDSSLRPRPSPVCALNRLKYRAEIRPQTAADAAFRRRRLQLDKWPDRRTMSITTGMGRCWSGSATSPSIICLVLTLLLLACFCYRLASLSGEGPRAAALNSQDSGCLLEHCWMLVRLRNWHPPKLGGWPTEDDYGAYSSAQQLQHQQQMLQLNKLKHATVTRDRLYSSATSAPAKARKSRLCNSSNSQCRIVITKSRAGGGVGGNRAVLSTPQPRRQSHTLPRGGFSVDGKSAGFPLQQTQQQQLHAMQQRAPFSPYTEASFV</sequence>